<dbReference type="Pfam" id="PF00339">
    <property type="entry name" value="Arrestin_N"/>
    <property type="match status" value="1"/>
</dbReference>
<dbReference type="EMBL" id="JANBOJ010000062">
    <property type="protein sequence ID" value="KAJ1723552.1"/>
    <property type="molecule type" value="Genomic_DNA"/>
</dbReference>
<comment type="caution">
    <text evidence="2">The sequence shown here is derived from an EMBL/GenBank/DDBJ whole genome shotgun (WGS) entry which is preliminary data.</text>
</comment>
<dbReference type="GO" id="GO:0031625">
    <property type="term" value="F:ubiquitin protein ligase binding"/>
    <property type="evidence" value="ECO:0007669"/>
    <property type="project" value="TreeGrafter"/>
</dbReference>
<dbReference type="InterPro" id="IPR011021">
    <property type="entry name" value="Arrestin-like_N"/>
</dbReference>
<sequence>MYHLSLNRSKNVNLTVELDTPTVYLYGERSCSAGCILSGTVQVSVQKTIRLKSLNVRFSGTQQIKYPHKYTATADYPLASTREITSDTQCLIAASRGKPAELKPGTHTLHFEFIVRGDLPPTTDFNFGSIAYNVRAELVYSGFRIKSAADAPVRILRCPAEGGLWASTTCDALSAGVRWDCCLAVRLTHSTIAVSDGQTSKFTVIVAALEKGMRLRNLDLQLREIQALVVDGGTTKFKHSLVVAYKHKMFGMQGARLTGQDEFAVDLVIPRAFGAIQYDCEGAGFMITHRLTLTAEVSISGTQNVMVTLPVQLSVLPHPSFAK</sequence>
<reference evidence="2" key="1">
    <citation type="submission" date="2022-07" db="EMBL/GenBank/DDBJ databases">
        <title>Phylogenomic reconstructions and comparative analyses of Kickxellomycotina fungi.</title>
        <authorList>
            <person name="Reynolds N.K."/>
            <person name="Stajich J.E."/>
            <person name="Barry K."/>
            <person name="Grigoriev I.V."/>
            <person name="Crous P."/>
            <person name="Smith M.E."/>
        </authorList>
    </citation>
    <scope>NUCLEOTIDE SEQUENCE</scope>
    <source>
        <strain evidence="2">NBRC 32514</strain>
    </source>
</reference>
<organism evidence="2 3">
    <name type="scientific">Coemansia erecta</name>
    <dbReference type="NCBI Taxonomy" id="147472"/>
    <lineage>
        <taxon>Eukaryota</taxon>
        <taxon>Fungi</taxon>
        <taxon>Fungi incertae sedis</taxon>
        <taxon>Zoopagomycota</taxon>
        <taxon>Kickxellomycotina</taxon>
        <taxon>Kickxellomycetes</taxon>
        <taxon>Kickxellales</taxon>
        <taxon>Kickxellaceae</taxon>
        <taxon>Coemansia</taxon>
    </lineage>
</organism>
<feature type="domain" description="Arrestin-like N-terminal" evidence="1">
    <location>
        <begin position="36"/>
        <end position="139"/>
    </location>
</feature>
<dbReference type="InterPro" id="IPR014756">
    <property type="entry name" value="Ig_E-set"/>
</dbReference>
<dbReference type="GO" id="GO:0005829">
    <property type="term" value="C:cytosol"/>
    <property type="evidence" value="ECO:0007669"/>
    <property type="project" value="TreeGrafter"/>
</dbReference>
<keyword evidence="3" id="KW-1185">Reference proteome</keyword>
<accession>A0A9W8CU65</accession>
<dbReference type="OrthoDB" id="2333384at2759"/>
<dbReference type="GO" id="GO:0030674">
    <property type="term" value="F:protein-macromolecule adaptor activity"/>
    <property type="evidence" value="ECO:0007669"/>
    <property type="project" value="TreeGrafter"/>
</dbReference>
<dbReference type="PANTHER" id="PTHR11188:SF17">
    <property type="entry name" value="FI21816P1"/>
    <property type="match status" value="1"/>
</dbReference>
<dbReference type="SUPFAM" id="SSF81296">
    <property type="entry name" value="E set domains"/>
    <property type="match status" value="1"/>
</dbReference>
<evidence type="ECO:0000313" key="2">
    <source>
        <dbReference type="EMBL" id="KAJ1723552.1"/>
    </source>
</evidence>
<dbReference type="Gene3D" id="2.60.40.640">
    <property type="match status" value="1"/>
</dbReference>
<gene>
    <name evidence="2" type="ORF">LPJ53_002121</name>
</gene>
<dbReference type="GO" id="GO:0070086">
    <property type="term" value="P:ubiquitin-dependent endocytosis"/>
    <property type="evidence" value="ECO:0007669"/>
    <property type="project" value="TreeGrafter"/>
</dbReference>
<dbReference type="Proteomes" id="UP001149813">
    <property type="component" value="Unassembled WGS sequence"/>
</dbReference>
<dbReference type="InterPro" id="IPR050357">
    <property type="entry name" value="Arrestin_domain-protein"/>
</dbReference>
<evidence type="ECO:0000313" key="3">
    <source>
        <dbReference type="Proteomes" id="UP001149813"/>
    </source>
</evidence>
<dbReference type="PANTHER" id="PTHR11188">
    <property type="entry name" value="ARRESTIN DOMAIN CONTAINING PROTEIN"/>
    <property type="match status" value="1"/>
</dbReference>
<dbReference type="InterPro" id="IPR014752">
    <property type="entry name" value="Arrestin-like_C"/>
</dbReference>
<dbReference type="GO" id="GO:0005886">
    <property type="term" value="C:plasma membrane"/>
    <property type="evidence" value="ECO:0007669"/>
    <property type="project" value="TreeGrafter"/>
</dbReference>
<protein>
    <recommendedName>
        <fullName evidence="1">Arrestin-like N-terminal domain-containing protein</fullName>
    </recommendedName>
</protein>
<proteinExistence type="predicted"/>
<name>A0A9W8CU65_9FUNG</name>
<evidence type="ECO:0000259" key="1">
    <source>
        <dbReference type="Pfam" id="PF00339"/>
    </source>
</evidence>
<dbReference type="AlphaFoldDB" id="A0A9W8CU65"/>